<dbReference type="EMBL" id="FMXR01000024">
    <property type="protein sequence ID" value="SDB34906.1"/>
    <property type="molecule type" value="Genomic_DNA"/>
</dbReference>
<organism evidence="2 3">
    <name type="scientific">Eubacterium oxidoreducens</name>
    <dbReference type="NCBI Taxonomy" id="1732"/>
    <lineage>
        <taxon>Bacteria</taxon>
        <taxon>Bacillati</taxon>
        <taxon>Bacillota</taxon>
        <taxon>Clostridia</taxon>
        <taxon>Eubacteriales</taxon>
        <taxon>Eubacteriaceae</taxon>
        <taxon>Eubacterium</taxon>
    </lineage>
</organism>
<dbReference type="PANTHER" id="PTHR46438:SF2">
    <property type="entry name" value="ALPHA_BETA-HYDROLASES SUPERFAMILY PROTEIN"/>
    <property type="match status" value="1"/>
</dbReference>
<dbReference type="Gene3D" id="3.40.50.1820">
    <property type="entry name" value="alpha/beta hydrolase"/>
    <property type="match status" value="1"/>
</dbReference>
<dbReference type="AlphaFoldDB" id="A0A1G6CPS5"/>
<dbReference type="RefSeq" id="WP_090174759.1">
    <property type="nucleotide sequence ID" value="NZ_FMXR01000024.1"/>
</dbReference>
<name>A0A1G6CPS5_EUBOX</name>
<dbReference type="OrthoDB" id="9808398at2"/>
<evidence type="ECO:0000313" key="3">
    <source>
        <dbReference type="Proteomes" id="UP000199228"/>
    </source>
</evidence>
<dbReference type="STRING" id="1732.SAMN02910417_02575"/>
<accession>A0A1G6CPS5</accession>
<gene>
    <name evidence="2" type="ORF">SAMN02910417_02575</name>
</gene>
<proteinExistence type="predicted"/>
<reference evidence="2 3" key="1">
    <citation type="submission" date="2016-10" db="EMBL/GenBank/DDBJ databases">
        <authorList>
            <person name="de Groot N.N."/>
        </authorList>
    </citation>
    <scope>NUCLEOTIDE SEQUENCE [LARGE SCALE GENOMIC DNA]</scope>
    <source>
        <strain evidence="2 3">DSM 3217</strain>
    </source>
</reference>
<evidence type="ECO:0000313" key="2">
    <source>
        <dbReference type="EMBL" id="SDB34906.1"/>
    </source>
</evidence>
<dbReference type="InterPro" id="IPR000073">
    <property type="entry name" value="AB_hydrolase_1"/>
</dbReference>
<dbReference type="SUPFAM" id="SSF53474">
    <property type="entry name" value="alpha/beta-Hydrolases"/>
    <property type="match status" value="1"/>
</dbReference>
<feature type="domain" description="AB hydrolase-1" evidence="1">
    <location>
        <begin position="62"/>
        <end position="306"/>
    </location>
</feature>
<keyword evidence="3" id="KW-1185">Reference proteome</keyword>
<evidence type="ECO:0000259" key="1">
    <source>
        <dbReference type="Pfam" id="PF12697"/>
    </source>
</evidence>
<dbReference type="Proteomes" id="UP000199228">
    <property type="component" value="Unassembled WGS sequence"/>
</dbReference>
<dbReference type="PANTHER" id="PTHR46438">
    <property type="entry name" value="ALPHA/BETA-HYDROLASES SUPERFAMILY PROTEIN"/>
    <property type="match status" value="1"/>
</dbReference>
<dbReference type="InterPro" id="IPR029058">
    <property type="entry name" value="AB_hydrolase_fold"/>
</dbReference>
<protein>
    <submittedName>
        <fullName evidence="2">Pimeloyl-ACP methyl ester carboxylesterase</fullName>
    </submittedName>
</protein>
<dbReference type="Pfam" id="PF12697">
    <property type="entry name" value="Abhydrolase_6"/>
    <property type="match status" value="1"/>
</dbReference>
<sequence length="316" mass="35768">MNKKVINTVLIGGAAIAAIYGANKLIAFRASNRHRDNFEASKIMTWRYGNISYIKKGKGSPILLIHDLNPASSRVEWDKIISKLSKTNTVYALDLLGCGDSEKPNMTYTNYLYVQLLTDFIKKIIGQKTDVIATGDSGSFTIMACNMNPDCFNKIVLVNPTDIITLSKTPGKRNRIMKKVLETPIFGTSIYNMIYSEKNIILGLKQKNFFKSHLISNSMINEYYVSAHNEESRGKFLYSSIFSRYTNINIAHALKKLNHSIYIIEGTQTPMADQIIETYIEMNPSIEATYIENTSRLPQLEKPESFLSQLKIFLES</sequence>